<dbReference type="GO" id="GO:0016020">
    <property type="term" value="C:membrane"/>
    <property type="evidence" value="ECO:0007669"/>
    <property type="project" value="UniProtKB-SubCell"/>
</dbReference>
<feature type="domain" description="Sugar phosphate transporter" evidence="6">
    <location>
        <begin position="18"/>
        <end position="287"/>
    </location>
</feature>
<dbReference type="OrthoDB" id="5547497at2759"/>
<evidence type="ECO:0000256" key="4">
    <source>
        <dbReference type="ARBA" id="ARBA00023136"/>
    </source>
</evidence>
<dbReference type="AlphaFoldDB" id="A0A2G5SPG6"/>
<dbReference type="EMBL" id="PDUG01000006">
    <property type="protein sequence ID" value="PIC16917.1"/>
    <property type="molecule type" value="Genomic_DNA"/>
</dbReference>
<feature type="transmembrane region" description="Helical" evidence="5">
    <location>
        <begin position="199"/>
        <end position="220"/>
    </location>
</feature>
<gene>
    <name evidence="7" type="primary">Cni-nstp-9</name>
    <name evidence="7" type="synonym">Cnig_chr_X.g23345</name>
    <name evidence="7" type="ORF">B9Z55_023345</name>
</gene>
<dbReference type="Proteomes" id="UP000230233">
    <property type="component" value="Chromosome X"/>
</dbReference>
<feature type="transmembrane region" description="Helical" evidence="5">
    <location>
        <begin position="114"/>
        <end position="134"/>
    </location>
</feature>
<proteinExistence type="predicted"/>
<feature type="transmembrane region" description="Helical" evidence="5">
    <location>
        <begin position="42"/>
        <end position="65"/>
    </location>
</feature>
<keyword evidence="4 5" id="KW-0472">Membrane</keyword>
<comment type="subcellular location">
    <subcellularLocation>
        <location evidence="1">Membrane</location>
        <topology evidence="1">Multi-pass membrane protein</topology>
    </subcellularLocation>
</comment>
<feature type="transmembrane region" description="Helical" evidence="5">
    <location>
        <begin position="291"/>
        <end position="310"/>
    </location>
</feature>
<protein>
    <recommendedName>
        <fullName evidence="6">Sugar phosphate transporter domain-containing protein</fullName>
    </recommendedName>
</protein>
<keyword evidence="3 5" id="KW-1133">Transmembrane helix</keyword>
<dbReference type="InterPro" id="IPR050186">
    <property type="entry name" value="TPT_transporter"/>
</dbReference>
<evidence type="ECO:0000313" key="8">
    <source>
        <dbReference type="Proteomes" id="UP000230233"/>
    </source>
</evidence>
<feature type="transmembrane region" description="Helical" evidence="5">
    <location>
        <begin position="12"/>
        <end position="30"/>
    </location>
</feature>
<name>A0A2G5SPG6_9PELO</name>
<evidence type="ECO:0000256" key="1">
    <source>
        <dbReference type="ARBA" id="ARBA00004141"/>
    </source>
</evidence>
<evidence type="ECO:0000259" key="6">
    <source>
        <dbReference type="Pfam" id="PF03151"/>
    </source>
</evidence>
<evidence type="ECO:0000256" key="5">
    <source>
        <dbReference type="SAM" id="Phobius"/>
    </source>
</evidence>
<sequence>MTPASDGGRWKGVAPSIASYWICSIGLVFLNKHLLSGTGAKLNIPLFITWCQCLTTVLLCVSLSLGSRISRIFPRFPALDLSPKALISVLPLSIFFVAMISFNNLCLRNNGVSFYYIGRSTSTVFNVMLSTWVLGIESSQAVYVCCLILIIGFSIGSQPASKENPLSMQGAFYGLFASISLALNAIFTKKVLPQVGNCLWKLTWYNNVVTVVLFLPLMWLNGDVDRVSANPPEQFFWQLLFISGLFGFTMNYVTAWQIEATSPLTHNISATAKSATQTLLAVIINREWKPFTWWVSNIVILFGSSAYVYARHLEMKMEEAEKLKNEQTAKKLKTN</sequence>
<accession>A0A2G5SPG6</accession>
<feature type="transmembrane region" description="Helical" evidence="5">
    <location>
        <begin position="85"/>
        <end position="102"/>
    </location>
</feature>
<dbReference type="PANTHER" id="PTHR11132">
    <property type="entry name" value="SOLUTE CARRIER FAMILY 35"/>
    <property type="match status" value="1"/>
</dbReference>
<feature type="transmembrane region" description="Helical" evidence="5">
    <location>
        <begin position="166"/>
        <end position="187"/>
    </location>
</feature>
<dbReference type="InterPro" id="IPR004853">
    <property type="entry name" value="Sugar_P_trans_dom"/>
</dbReference>
<organism evidence="7 8">
    <name type="scientific">Caenorhabditis nigoni</name>
    <dbReference type="NCBI Taxonomy" id="1611254"/>
    <lineage>
        <taxon>Eukaryota</taxon>
        <taxon>Metazoa</taxon>
        <taxon>Ecdysozoa</taxon>
        <taxon>Nematoda</taxon>
        <taxon>Chromadorea</taxon>
        <taxon>Rhabditida</taxon>
        <taxon>Rhabditina</taxon>
        <taxon>Rhabditomorpha</taxon>
        <taxon>Rhabditoidea</taxon>
        <taxon>Rhabditidae</taxon>
        <taxon>Peloderinae</taxon>
        <taxon>Caenorhabditis</taxon>
    </lineage>
</organism>
<evidence type="ECO:0000256" key="3">
    <source>
        <dbReference type="ARBA" id="ARBA00022989"/>
    </source>
</evidence>
<feature type="transmembrane region" description="Helical" evidence="5">
    <location>
        <begin position="141"/>
        <end position="160"/>
    </location>
</feature>
<reference evidence="8" key="1">
    <citation type="submission" date="2017-10" db="EMBL/GenBank/DDBJ databases">
        <title>Rapid genome shrinkage in a self-fertile nematode reveals novel sperm competition proteins.</title>
        <authorList>
            <person name="Yin D."/>
            <person name="Schwarz E.M."/>
            <person name="Thomas C.G."/>
            <person name="Felde R.L."/>
            <person name="Korf I.F."/>
            <person name="Cutter A.D."/>
            <person name="Schartner C.M."/>
            <person name="Ralston E.J."/>
            <person name="Meyer B.J."/>
            <person name="Haag E.S."/>
        </authorList>
    </citation>
    <scope>NUCLEOTIDE SEQUENCE [LARGE SCALE GENOMIC DNA]</scope>
    <source>
        <strain evidence="8">JU1422</strain>
    </source>
</reference>
<evidence type="ECO:0000313" key="7">
    <source>
        <dbReference type="EMBL" id="PIC16917.1"/>
    </source>
</evidence>
<keyword evidence="2 5" id="KW-0812">Transmembrane</keyword>
<dbReference type="STRING" id="1611254.A0A2G5SPG6"/>
<feature type="transmembrane region" description="Helical" evidence="5">
    <location>
        <begin position="235"/>
        <end position="255"/>
    </location>
</feature>
<keyword evidence="8" id="KW-1185">Reference proteome</keyword>
<dbReference type="Pfam" id="PF03151">
    <property type="entry name" value="TPT"/>
    <property type="match status" value="1"/>
</dbReference>
<evidence type="ECO:0000256" key="2">
    <source>
        <dbReference type="ARBA" id="ARBA00022692"/>
    </source>
</evidence>
<comment type="caution">
    <text evidence="7">The sequence shown here is derived from an EMBL/GenBank/DDBJ whole genome shotgun (WGS) entry which is preliminary data.</text>
</comment>